<keyword evidence="2" id="KW-1185">Reference proteome</keyword>
<proteinExistence type="predicted"/>
<reference evidence="2" key="1">
    <citation type="journal article" date="2019" name="Int. J. Syst. Evol. Microbiol.">
        <title>The Global Catalogue of Microorganisms (GCM) 10K type strain sequencing project: providing services to taxonomists for standard genome sequencing and annotation.</title>
        <authorList>
            <consortium name="The Broad Institute Genomics Platform"/>
            <consortium name="The Broad Institute Genome Sequencing Center for Infectious Disease"/>
            <person name="Wu L."/>
            <person name="Ma J."/>
        </authorList>
    </citation>
    <scope>NUCLEOTIDE SEQUENCE [LARGE SCALE GENOMIC DNA]</scope>
    <source>
        <strain evidence="2">JCM 16673</strain>
    </source>
</reference>
<protein>
    <submittedName>
        <fullName evidence="1">Uncharacterized protein</fullName>
    </submittedName>
</protein>
<dbReference type="Proteomes" id="UP001501353">
    <property type="component" value="Unassembled WGS sequence"/>
</dbReference>
<gene>
    <name evidence="1" type="ORF">GCM10022212_27390</name>
</gene>
<organism evidence="1 2">
    <name type="scientific">Actimicrobium antarcticum</name>
    <dbReference type="NCBI Taxonomy" id="1051899"/>
    <lineage>
        <taxon>Bacteria</taxon>
        <taxon>Pseudomonadati</taxon>
        <taxon>Pseudomonadota</taxon>
        <taxon>Betaproteobacteria</taxon>
        <taxon>Burkholderiales</taxon>
        <taxon>Oxalobacteraceae</taxon>
        <taxon>Actimicrobium</taxon>
    </lineage>
</organism>
<name>A0ABP7TLF5_9BURK</name>
<comment type="caution">
    <text evidence="1">The sequence shown here is derived from an EMBL/GenBank/DDBJ whole genome shotgun (WGS) entry which is preliminary data.</text>
</comment>
<accession>A0ABP7TLF5</accession>
<dbReference type="EMBL" id="BAAAZE010000010">
    <property type="protein sequence ID" value="GAA4027770.1"/>
    <property type="molecule type" value="Genomic_DNA"/>
</dbReference>
<sequence>MPFMIESFEVKVWSDSSTGMDVFTPGIDVVTTLAVPRDMAAESRRKTGRPGTCCVIKSGTGPGFVRIYGR</sequence>
<evidence type="ECO:0000313" key="1">
    <source>
        <dbReference type="EMBL" id="GAA4027770.1"/>
    </source>
</evidence>
<evidence type="ECO:0000313" key="2">
    <source>
        <dbReference type="Proteomes" id="UP001501353"/>
    </source>
</evidence>